<evidence type="ECO:0000259" key="10">
    <source>
        <dbReference type="Pfam" id="PF02870"/>
    </source>
</evidence>
<keyword evidence="5 11" id="KW-0808">Transferase</keyword>
<dbReference type="NCBIfam" id="TIGR00589">
    <property type="entry name" value="ogt"/>
    <property type="match status" value="1"/>
</dbReference>
<reference evidence="11" key="1">
    <citation type="submission" date="2018-06" db="EMBL/GenBank/DDBJ databases">
        <authorList>
            <person name="Zhirakovskaya E."/>
        </authorList>
    </citation>
    <scope>NUCLEOTIDE SEQUENCE</scope>
</reference>
<dbReference type="GO" id="GO:0003908">
    <property type="term" value="F:methylated-DNA-[protein]-cysteine S-methyltransferase activity"/>
    <property type="evidence" value="ECO:0007669"/>
    <property type="project" value="UniProtKB-EC"/>
</dbReference>
<feature type="domain" description="Methylguanine DNA methyltransferase ribonuclease-like" evidence="10">
    <location>
        <begin position="4"/>
        <end position="65"/>
    </location>
</feature>
<dbReference type="CDD" id="cd06445">
    <property type="entry name" value="ATase"/>
    <property type="match status" value="1"/>
</dbReference>
<sequence>MESATITSPVGLLKLTVDHTSLLTLDFTTKKSSARTTLSETMNQVCAQLEAYFENSSWTFNLNLNFMGTSHQQKVWRALQKIKPGKTLSYGVLAKRVNSAAQAIGGACKANPTPIIVPCHRVVAVASSGGFCGHTSGPAMDIKHWLLEHEAHA</sequence>
<organism evidence="11">
    <name type="scientific">hydrothermal vent metagenome</name>
    <dbReference type="NCBI Taxonomy" id="652676"/>
    <lineage>
        <taxon>unclassified sequences</taxon>
        <taxon>metagenomes</taxon>
        <taxon>ecological metagenomes</taxon>
    </lineage>
</organism>
<protein>
    <recommendedName>
        <fullName evidence="3">methylated-DNA--[protein]-cysteine S-methyltransferase</fullName>
        <ecNumber evidence="3">2.1.1.63</ecNumber>
    </recommendedName>
</protein>
<comment type="similarity">
    <text evidence="2">Belongs to the MGMT family.</text>
</comment>
<evidence type="ECO:0000256" key="8">
    <source>
        <dbReference type="ARBA" id="ARBA00049348"/>
    </source>
</evidence>
<dbReference type="EC" id="2.1.1.63" evidence="3"/>
<dbReference type="Gene3D" id="1.10.10.10">
    <property type="entry name" value="Winged helix-like DNA-binding domain superfamily/Winged helix DNA-binding domain"/>
    <property type="match status" value="1"/>
</dbReference>
<dbReference type="PANTHER" id="PTHR10815">
    <property type="entry name" value="METHYLATED-DNA--PROTEIN-CYSTEINE METHYLTRANSFERASE"/>
    <property type="match status" value="1"/>
</dbReference>
<feature type="domain" description="Methylated-DNA-[protein]-cysteine S-methyltransferase DNA binding" evidence="9">
    <location>
        <begin position="71"/>
        <end position="151"/>
    </location>
</feature>
<dbReference type="InterPro" id="IPR036388">
    <property type="entry name" value="WH-like_DNA-bd_sf"/>
</dbReference>
<proteinExistence type="inferred from homology"/>
<comment type="catalytic activity">
    <reaction evidence="8">
        <text>a 6-O-methyl-2'-deoxyguanosine in DNA + L-cysteinyl-[protein] = S-methyl-L-cysteinyl-[protein] + a 2'-deoxyguanosine in DNA</text>
        <dbReference type="Rhea" id="RHEA:24000"/>
        <dbReference type="Rhea" id="RHEA-COMP:10131"/>
        <dbReference type="Rhea" id="RHEA-COMP:10132"/>
        <dbReference type="Rhea" id="RHEA-COMP:11367"/>
        <dbReference type="Rhea" id="RHEA-COMP:11368"/>
        <dbReference type="ChEBI" id="CHEBI:29950"/>
        <dbReference type="ChEBI" id="CHEBI:82612"/>
        <dbReference type="ChEBI" id="CHEBI:85445"/>
        <dbReference type="ChEBI" id="CHEBI:85448"/>
        <dbReference type="EC" id="2.1.1.63"/>
    </reaction>
</comment>
<evidence type="ECO:0000256" key="7">
    <source>
        <dbReference type="ARBA" id="ARBA00023204"/>
    </source>
</evidence>
<dbReference type="GO" id="GO:0006281">
    <property type="term" value="P:DNA repair"/>
    <property type="evidence" value="ECO:0007669"/>
    <property type="project" value="UniProtKB-KW"/>
</dbReference>
<dbReference type="Pfam" id="PF02870">
    <property type="entry name" value="Methyltransf_1N"/>
    <property type="match status" value="1"/>
</dbReference>
<keyword evidence="4 11" id="KW-0489">Methyltransferase</keyword>
<dbReference type="PANTHER" id="PTHR10815:SF13">
    <property type="entry name" value="METHYLATED-DNA--PROTEIN-CYSTEINE METHYLTRANSFERASE"/>
    <property type="match status" value="1"/>
</dbReference>
<evidence type="ECO:0000256" key="5">
    <source>
        <dbReference type="ARBA" id="ARBA00022679"/>
    </source>
</evidence>
<keyword evidence="6" id="KW-0227">DNA damage</keyword>
<dbReference type="InterPro" id="IPR036631">
    <property type="entry name" value="MGMT_N_sf"/>
</dbReference>
<dbReference type="FunFam" id="1.10.10.10:FF:000214">
    <property type="entry name" value="Methylated-DNA--protein-cysteine methyltransferase"/>
    <property type="match status" value="1"/>
</dbReference>
<evidence type="ECO:0000313" key="11">
    <source>
        <dbReference type="EMBL" id="VAW74885.1"/>
    </source>
</evidence>
<dbReference type="InterPro" id="IPR001497">
    <property type="entry name" value="MethylDNA_cys_MeTrfase_AS"/>
</dbReference>
<evidence type="ECO:0000256" key="4">
    <source>
        <dbReference type="ARBA" id="ARBA00022603"/>
    </source>
</evidence>
<evidence type="ECO:0000256" key="2">
    <source>
        <dbReference type="ARBA" id="ARBA00008711"/>
    </source>
</evidence>
<dbReference type="AlphaFoldDB" id="A0A3B0Y2H7"/>
<name>A0A3B0Y2H7_9ZZZZ</name>
<evidence type="ECO:0000259" key="9">
    <source>
        <dbReference type="Pfam" id="PF01035"/>
    </source>
</evidence>
<comment type="catalytic activity">
    <reaction evidence="1">
        <text>a 4-O-methyl-thymidine in DNA + L-cysteinyl-[protein] = a thymidine in DNA + S-methyl-L-cysteinyl-[protein]</text>
        <dbReference type="Rhea" id="RHEA:53428"/>
        <dbReference type="Rhea" id="RHEA-COMP:10131"/>
        <dbReference type="Rhea" id="RHEA-COMP:10132"/>
        <dbReference type="Rhea" id="RHEA-COMP:13555"/>
        <dbReference type="Rhea" id="RHEA-COMP:13556"/>
        <dbReference type="ChEBI" id="CHEBI:29950"/>
        <dbReference type="ChEBI" id="CHEBI:82612"/>
        <dbReference type="ChEBI" id="CHEBI:137386"/>
        <dbReference type="ChEBI" id="CHEBI:137387"/>
        <dbReference type="EC" id="2.1.1.63"/>
    </reaction>
</comment>
<dbReference type="GO" id="GO:0032259">
    <property type="term" value="P:methylation"/>
    <property type="evidence" value="ECO:0007669"/>
    <property type="project" value="UniProtKB-KW"/>
</dbReference>
<dbReference type="PROSITE" id="PS00374">
    <property type="entry name" value="MGMT"/>
    <property type="match status" value="1"/>
</dbReference>
<dbReference type="SUPFAM" id="SSF53155">
    <property type="entry name" value="Methylated DNA-protein cysteine methyltransferase domain"/>
    <property type="match status" value="1"/>
</dbReference>
<dbReference type="Gene3D" id="3.30.160.70">
    <property type="entry name" value="Methylated DNA-protein cysteine methyltransferase domain"/>
    <property type="match status" value="1"/>
</dbReference>
<gene>
    <name evidence="11" type="ORF">MNBD_GAMMA12-2436</name>
</gene>
<dbReference type="InterPro" id="IPR008332">
    <property type="entry name" value="MethylG_MeTrfase_N"/>
</dbReference>
<dbReference type="EMBL" id="UOFL01000072">
    <property type="protein sequence ID" value="VAW74885.1"/>
    <property type="molecule type" value="Genomic_DNA"/>
</dbReference>
<evidence type="ECO:0000256" key="3">
    <source>
        <dbReference type="ARBA" id="ARBA00011918"/>
    </source>
</evidence>
<keyword evidence="7" id="KW-0234">DNA repair</keyword>
<accession>A0A3B0Y2H7</accession>
<dbReference type="Pfam" id="PF01035">
    <property type="entry name" value="DNA_binding_1"/>
    <property type="match status" value="1"/>
</dbReference>
<evidence type="ECO:0000256" key="6">
    <source>
        <dbReference type="ARBA" id="ARBA00022763"/>
    </source>
</evidence>
<evidence type="ECO:0000256" key="1">
    <source>
        <dbReference type="ARBA" id="ARBA00001286"/>
    </source>
</evidence>
<dbReference type="InterPro" id="IPR014048">
    <property type="entry name" value="MethylDNA_cys_MeTrfase_DNA-bd"/>
</dbReference>
<dbReference type="SUPFAM" id="SSF46767">
    <property type="entry name" value="Methylated DNA-protein cysteine methyltransferase, C-terminal domain"/>
    <property type="match status" value="1"/>
</dbReference>
<dbReference type="InterPro" id="IPR036217">
    <property type="entry name" value="MethylDNA_cys_MeTrfase_DNAb"/>
</dbReference>